<proteinExistence type="predicted"/>
<sequence length="118" mass="12417">MSARYPDDPNDQNGAGGPADNDTTVDGRVSNDSDSTGDEAPTNVCQVRYGDDVGRALCVAIDDAIVGVGAEEARFQVAAVIDVERVEQLTDGTPFMVAVPLAGGTLEITEQTVVYDRR</sequence>
<keyword evidence="3" id="KW-1185">Reference proteome</keyword>
<dbReference type="AlphaFoldDB" id="A0ABD5RNF3"/>
<evidence type="ECO:0000313" key="3">
    <source>
        <dbReference type="Proteomes" id="UP001596099"/>
    </source>
</evidence>
<organism evidence="2 3">
    <name type="scientific">Halomarina salina</name>
    <dbReference type="NCBI Taxonomy" id="1872699"/>
    <lineage>
        <taxon>Archaea</taxon>
        <taxon>Methanobacteriati</taxon>
        <taxon>Methanobacteriota</taxon>
        <taxon>Stenosarchaea group</taxon>
        <taxon>Halobacteria</taxon>
        <taxon>Halobacteriales</taxon>
        <taxon>Natronomonadaceae</taxon>
        <taxon>Halomarina</taxon>
    </lineage>
</organism>
<accession>A0ABD5RNF3</accession>
<evidence type="ECO:0000256" key="1">
    <source>
        <dbReference type="SAM" id="MobiDB-lite"/>
    </source>
</evidence>
<name>A0ABD5RNF3_9EURY</name>
<feature type="region of interest" description="Disordered" evidence="1">
    <location>
        <begin position="1"/>
        <end position="43"/>
    </location>
</feature>
<reference evidence="2 3" key="1">
    <citation type="journal article" date="2019" name="Int. J. Syst. Evol. Microbiol.">
        <title>The Global Catalogue of Microorganisms (GCM) 10K type strain sequencing project: providing services to taxonomists for standard genome sequencing and annotation.</title>
        <authorList>
            <consortium name="The Broad Institute Genomics Platform"/>
            <consortium name="The Broad Institute Genome Sequencing Center for Infectious Disease"/>
            <person name="Wu L."/>
            <person name="Ma J."/>
        </authorList>
    </citation>
    <scope>NUCLEOTIDE SEQUENCE [LARGE SCALE GENOMIC DNA]</scope>
    <source>
        <strain evidence="2 3">CGMCC 1.12543</strain>
    </source>
</reference>
<evidence type="ECO:0000313" key="2">
    <source>
        <dbReference type="EMBL" id="MFC5972187.1"/>
    </source>
</evidence>
<protein>
    <recommendedName>
        <fullName evidence="4">Halobacterial output domain-containing protein</fullName>
    </recommendedName>
</protein>
<gene>
    <name evidence="2" type="ORF">ACFPYI_12675</name>
</gene>
<evidence type="ECO:0008006" key="4">
    <source>
        <dbReference type="Google" id="ProtNLM"/>
    </source>
</evidence>
<comment type="caution">
    <text evidence="2">The sequence shown here is derived from an EMBL/GenBank/DDBJ whole genome shotgun (WGS) entry which is preliminary data.</text>
</comment>
<dbReference type="EMBL" id="JBHSQH010000001">
    <property type="protein sequence ID" value="MFC5972187.1"/>
    <property type="molecule type" value="Genomic_DNA"/>
</dbReference>
<dbReference type="RefSeq" id="WP_247415275.1">
    <property type="nucleotide sequence ID" value="NZ_JALLGW010000001.1"/>
</dbReference>
<dbReference type="Proteomes" id="UP001596099">
    <property type="component" value="Unassembled WGS sequence"/>
</dbReference>